<protein>
    <recommendedName>
        <fullName evidence="5">Collagen alpha-1(XXV) chain</fullName>
    </recommendedName>
</protein>
<accession>A0A026WMH4</accession>
<evidence type="ECO:0000313" key="3">
    <source>
        <dbReference type="EMBL" id="EZA57230.1"/>
    </source>
</evidence>
<reference evidence="3 4" key="1">
    <citation type="journal article" date="2014" name="Curr. Biol.">
        <title>The genome of the clonal raider ant Cerapachys biroi.</title>
        <authorList>
            <person name="Oxley P.R."/>
            <person name="Ji L."/>
            <person name="Fetter-Pruneda I."/>
            <person name="McKenzie S.K."/>
            <person name="Li C."/>
            <person name="Hu H."/>
            <person name="Zhang G."/>
            <person name="Kronauer D.J."/>
        </authorList>
    </citation>
    <scope>NUCLEOTIDE SEQUENCE [LARGE SCALE GENOMIC DNA]</scope>
</reference>
<gene>
    <name evidence="3" type="ORF">X777_01836</name>
</gene>
<name>A0A026WMH4_OOCBI</name>
<proteinExistence type="predicted"/>
<feature type="transmembrane region" description="Helical" evidence="2">
    <location>
        <begin position="43"/>
        <end position="63"/>
    </location>
</feature>
<organism evidence="3 4">
    <name type="scientific">Ooceraea biroi</name>
    <name type="common">Clonal raider ant</name>
    <name type="synonym">Cerapachys biroi</name>
    <dbReference type="NCBI Taxonomy" id="2015173"/>
    <lineage>
        <taxon>Eukaryota</taxon>
        <taxon>Metazoa</taxon>
        <taxon>Ecdysozoa</taxon>
        <taxon>Arthropoda</taxon>
        <taxon>Hexapoda</taxon>
        <taxon>Insecta</taxon>
        <taxon>Pterygota</taxon>
        <taxon>Neoptera</taxon>
        <taxon>Endopterygota</taxon>
        <taxon>Hymenoptera</taxon>
        <taxon>Apocrita</taxon>
        <taxon>Aculeata</taxon>
        <taxon>Formicoidea</taxon>
        <taxon>Formicidae</taxon>
        <taxon>Dorylinae</taxon>
        <taxon>Ooceraea</taxon>
    </lineage>
</organism>
<keyword evidence="4" id="KW-1185">Reference proteome</keyword>
<sequence>METDPAAESWSSGPATGERSSCLEASMPRKFRDGTRCAGTVSLNWAMCALCLVSLTVSGVLFYRELSLESRIANLEARCQRVQESSPDVLVQRLKREVQEQLQQQRLAPAEPGALFRPKRELSECNCPPGESLQKIIRTS</sequence>
<evidence type="ECO:0000256" key="1">
    <source>
        <dbReference type="SAM" id="MobiDB-lite"/>
    </source>
</evidence>
<dbReference type="OMA" id="SVICESF"/>
<evidence type="ECO:0000256" key="2">
    <source>
        <dbReference type="SAM" id="Phobius"/>
    </source>
</evidence>
<evidence type="ECO:0008006" key="5">
    <source>
        <dbReference type="Google" id="ProtNLM"/>
    </source>
</evidence>
<dbReference type="AlphaFoldDB" id="A0A026WMH4"/>
<keyword evidence="2" id="KW-1133">Transmembrane helix</keyword>
<keyword evidence="2" id="KW-0472">Membrane</keyword>
<dbReference type="EMBL" id="KK107152">
    <property type="protein sequence ID" value="EZA57230.1"/>
    <property type="molecule type" value="Genomic_DNA"/>
</dbReference>
<dbReference type="Proteomes" id="UP000053097">
    <property type="component" value="Unassembled WGS sequence"/>
</dbReference>
<keyword evidence="2" id="KW-0812">Transmembrane</keyword>
<evidence type="ECO:0000313" key="4">
    <source>
        <dbReference type="Proteomes" id="UP000053097"/>
    </source>
</evidence>
<dbReference type="OrthoDB" id="8964326at2759"/>
<feature type="region of interest" description="Disordered" evidence="1">
    <location>
        <begin position="1"/>
        <end position="22"/>
    </location>
</feature>